<dbReference type="InterPro" id="IPR025534">
    <property type="entry name" value="DUF4420"/>
</dbReference>
<evidence type="ECO:0000313" key="2">
    <source>
        <dbReference type="Proteomes" id="UP000322997"/>
    </source>
</evidence>
<accession>A0A5D4RYU6</accession>
<sequence>MEVVQILNTNDNPWISLDPLKMRRVNEEINENYNAFWIADVLGQYGLMIQFDKNISPSPKTIKLNGVQIKIDNSSNPNKLILLLNDLQEWEIFFVLCKDLINVMRVKSDEVILQILKRLERWQKLLQKKTTRSLSREEQMGMFGELKILQKRIIPNYGCPTGIHSWVGALGDKQDFLLEKLAIEVKSYRVSSSKTIWISSKEQLNSDKNPLYLFSCALIEGINGETIDDLVEDILNKLEETNLRKEFIKKVEQYGYISEIHKDSLYKFAMEKVIVYEVKEGFPKFNLDQFSPWIRDVKYSIDLTGCSEFQVNEKEIFNSLELS</sequence>
<comment type="caution">
    <text evidence="1">The sequence shown here is derived from an EMBL/GenBank/DDBJ whole genome shotgun (WGS) entry which is preliminary data.</text>
</comment>
<evidence type="ECO:0000313" key="1">
    <source>
        <dbReference type="EMBL" id="TYS54944.1"/>
    </source>
</evidence>
<organism evidence="1 2">
    <name type="scientific">Rossellomorea marisflavi</name>
    <dbReference type="NCBI Taxonomy" id="189381"/>
    <lineage>
        <taxon>Bacteria</taxon>
        <taxon>Bacillati</taxon>
        <taxon>Bacillota</taxon>
        <taxon>Bacilli</taxon>
        <taxon>Bacillales</taxon>
        <taxon>Bacillaceae</taxon>
        <taxon>Rossellomorea</taxon>
    </lineage>
</organism>
<proteinExistence type="predicted"/>
<dbReference type="AlphaFoldDB" id="A0A5D4RYU6"/>
<gene>
    <name evidence="1" type="ORF">FZC83_08320</name>
</gene>
<protein>
    <submittedName>
        <fullName evidence="1">PD-(D/E)XK motif protein</fullName>
    </submittedName>
</protein>
<dbReference type="Proteomes" id="UP000322997">
    <property type="component" value="Unassembled WGS sequence"/>
</dbReference>
<dbReference type="Pfam" id="PF14390">
    <property type="entry name" value="DUF4420"/>
    <property type="match status" value="1"/>
</dbReference>
<dbReference type="EMBL" id="VTEQ01000002">
    <property type="protein sequence ID" value="TYS54944.1"/>
    <property type="molecule type" value="Genomic_DNA"/>
</dbReference>
<reference evidence="1 2" key="1">
    <citation type="submission" date="2019-08" db="EMBL/GenBank/DDBJ databases">
        <title>Bacillus genomes from the desert of Cuatro Cienegas, Coahuila.</title>
        <authorList>
            <person name="Olmedo-Alvarez G."/>
        </authorList>
    </citation>
    <scope>NUCLEOTIDE SEQUENCE [LARGE SCALE GENOMIC DNA]</scope>
    <source>
        <strain evidence="1 2">CH108_3D</strain>
    </source>
</reference>
<name>A0A5D4RYU6_9BACI</name>